<name>A0A9P4JHH2_9PLEO</name>
<gene>
    <name evidence="2" type="ORF">GQ43DRAFT_378806</name>
</gene>
<dbReference type="Proteomes" id="UP000799536">
    <property type="component" value="Unassembled WGS sequence"/>
</dbReference>
<dbReference type="SUPFAM" id="SSF54637">
    <property type="entry name" value="Thioesterase/thiol ester dehydrase-isomerase"/>
    <property type="match status" value="1"/>
</dbReference>
<reference evidence="2" key="1">
    <citation type="journal article" date="2020" name="Stud. Mycol.">
        <title>101 Dothideomycetes genomes: a test case for predicting lifestyles and emergence of pathogens.</title>
        <authorList>
            <person name="Haridas S."/>
            <person name="Albert R."/>
            <person name="Binder M."/>
            <person name="Bloem J."/>
            <person name="Labutti K."/>
            <person name="Salamov A."/>
            <person name="Andreopoulos B."/>
            <person name="Baker S."/>
            <person name="Barry K."/>
            <person name="Bills G."/>
            <person name="Bluhm B."/>
            <person name="Cannon C."/>
            <person name="Castanera R."/>
            <person name="Culley D."/>
            <person name="Daum C."/>
            <person name="Ezra D."/>
            <person name="Gonzalez J."/>
            <person name="Henrissat B."/>
            <person name="Kuo A."/>
            <person name="Liang C."/>
            <person name="Lipzen A."/>
            <person name="Lutzoni F."/>
            <person name="Magnuson J."/>
            <person name="Mondo S."/>
            <person name="Nolan M."/>
            <person name="Ohm R."/>
            <person name="Pangilinan J."/>
            <person name="Park H.-J."/>
            <person name="Ramirez L."/>
            <person name="Alfaro M."/>
            <person name="Sun H."/>
            <person name="Tritt A."/>
            <person name="Yoshinaga Y."/>
            <person name="Zwiers L.-H."/>
            <person name="Turgeon B."/>
            <person name="Goodwin S."/>
            <person name="Spatafora J."/>
            <person name="Crous P."/>
            <person name="Grigoriev I."/>
        </authorList>
    </citation>
    <scope>NUCLEOTIDE SEQUENCE</scope>
    <source>
        <strain evidence="2">ATCC 74209</strain>
    </source>
</reference>
<dbReference type="InterPro" id="IPR006683">
    <property type="entry name" value="Thioestr_dom"/>
</dbReference>
<dbReference type="PANTHER" id="PTHR47260">
    <property type="entry name" value="UPF0644 PROTEIN PB2B4.06"/>
    <property type="match status" value="1"/>
</dbReference>
<feature type="domain" description="Thioesterase" evidence="1">
    <location>
        <begin position="89"/>
        <end position="175"/>
    </location>
</feature>
<accession>A0A9P4JHH2</accession>
<comment type="caution">
    <text evidence="2">The sequence shown here is derived from an EMBL/GenBank/DDBJ whole genome shotgun (WGS) entry which is preliminary data.</text>
</comment>
<keyword evidence="3" id="KW-1185">Reference proteome</keyword>
<dbReference type="CDD" id="cd03443">
    <property type="entry name" value="PaaI_thioesterase"/>
    <property type="match status" value="1"/>
</dbReference>
<dbReference type="EMBL" id="ML994150">
    <property type="protein sequence ID" value="KAF2198359.1"/>
    <property type="molecule type" value="Genomic_DNA"/>
</dbReference>
<evidence type="ECO:0000313" key="2">
    <source>
        <dbReference type="EMBL" id="KAF2198359.1"/>
    </source>
</evidence>
<dbReference type="InterPro" id="IPR052061">
    <property type="entry name" value="PTE-AB_protein"/>
</dbReference>
<dbReference type="Pfam" id="PF03061">
    <property type="entry name" value="4HBT"/>
    <property type="match status" value="1"/>
</dbReference>
<evidence type="ECO:0000259" key="1">
    <source>
        <dbReference type="Pfam" id="PF03061"/>
    </source>
</evidence>
<dbReference type="PANTHER" id="PTHR47260:SF3">
    <property type="entry name" value="THIOESTERASE FAMILY PROTEIN (AFU_ORTHOLOGUE AFUA_7G03960)"/>
    <property type="match status" value="1"/>
</dbReference>
<proteinExistence type="predicted"/>
<dbReference type="InterPro" id="IPR029069">
    <property type="entry name" value="HotDog_dom_sf"/>
</dbReference>
<dbReference type="OrthoDB" id="506431at2759"/>
<evidence type="ECO:0000313" key="3">
    <source>
        <dbReference type="Proteomes" id="UP000799536"/>
    </source>
</evidence>
<dbReference type="Gene3D" id="3.10.129.10">
    <property type="entry name" value="Hotdog Thioesterase"/>
    <property type="match status" value="1"/>
</dbReference>
<protein>
    <recommendedName>
        <fullName evidence="1">Thioesterase domain-containing protein</fullName>
    </recommendedName>
</protein>
<sequence>MGDSITFFKSIPWCAELIQDPLWEPVRTRSRTPKLTTEDAFFAETLSTERTVRHLLSLKPRELAGEGWGINEIKTILDLGNGVSGHPHIAHGGFVATMLDEILSMLITLNVVREHKEAREQGRDIGHTGLFTAYLNTTYKKPVPTPGVVLCNAKFERREGKKIIVTGTIEDGMGKVYATAEGLFVYAKPKL</sequence>
<organism evidence="2 3">
    <name type="scientific">Delitschia confertaspora ATCC 74209</name>
    <dbReference type="NCBI Taxonomy" id="1513339"/>
    <lineage>
        <taxon>Eukaryota</taxon>
        <taxon>Fungi</taxon>
        <taxon>Dikarya</taxon>
        <taxon>Ascomycota</taxon>
        <taxon>Pezizomycotina</taxon>
        <taxon>Dothideomycetes</taxon>
        <taxon>Pleosporomycetidae</taxon>
        <taxon>Pleosporales</taxon>
        <taxon>Delitschiaceae</taxon>
        <taxon>Delitschia</taxon>
    </lineage>
</organism>
<dbReference type="AlphaFoldDB" id="A0A9P4JHH2"/>